<feature type="compositionally biased region" description="Basic and acidic residues" evidence="1">
    <location>
        <begin position="106"/>
        <end position="116"/>
    </location>
</feature>
<feature type="region of interest" description="Disordered" evidence="1">
    <location>
        <begin position="14"/>
        <end position="116"/>
    </location>
</feature>
<evidence type="ECO:0000313" key="3">
    <source>
        <dbReference type="Proteomes" id="UP001151699"/>
    </source>
</evidence>
<evidence type="ECO:0000313" key="2">
    <source>
        <dbReference type="EMBL" id="KAJ6648060.1"/>
    </source>
</evidence>
<sequence length="116" mass="12493">MRELPRTTLKVMQKSLIADGNRKKPPISNISPPKEISTRTQRESVTSDLSSSRPNSTASEGGCSTDDENNDGTTECSECSEGHESSSDEFGGENRMGLDPISEEASLAKRSEDDVA</sequence>
<evidence type="ECO:0000256" key="1">
    <source>
        <dbReference type="SAM" id="MobiDB-lite"/>
    </source>
</evidence>
<dbReference type="AlphaFoldDB" id="A0A9Q0ND32"/>
<accession>A0A9Q0ND32</accession>
<organism evidence="2 3">
    <name type="scientific">Pseudolycoriella hygida</name>
    <dbReference type="NCBI Taxonomy" id="35572"/>
    <lineage>
        <taxon>Eukaryota</taxon>
        <taxon>Metazoa</taxon>
        <taxon>Ecdysozoa</taxon>
        <taxon>Arthropoda</taxon>
        <taxon>Hexapoda</taxon>
        <taxon>Insecta</taxon>
        <taxon>Pterygota</taxon>
        <taxon>Neoptera</taxon>
        <taxon>Endopterygota</taxon>
        <taxon>Diptera</taxon>
        <taxon>Nematocera</taxon>
        <taxon>Sciaroidea</taxon>
        <taxon>Sciaridae</taxon>
        <taxon>Pseudolycoriella</taxon>
    </lineage>
</organism>
<dbReference type="EMBL" id="WJQU01000001">
    <property type="protein sequence ID" value="KAJ6648060.1"/>
    <property type="molecule type" value="Genomic_DNA"/>
</dbReference>
<comment type="caution">
    <text evidence="2">The sequence shown here is derived from an EMBL/GenBank/DDBJ whole genome shotgun (WGS) entry which is preliminary data.</text>
</comment>
<feature type="compositionally biased region" description="Polar residues" evidence="1">
    <location>
        <begin position="43"/>
        <end position="59"/>
    </location>
</feature>
<protein>
    <submittedName>
        <fullName evidence="2">Uncharacterized protein</fullName>
    </submittedName>
</protein>
<keyword evidence="3" id="KW-1185">Reference proteome</keyword>
<name>A0A9Q0ND32_9DIPT</name>
<proteinExistence type="predicted"/>
<reference evidence="2" key="1">
    <citation type="submission" date="2022-07" db="EMBL/GenBank/DDBJ databases">
        <authorList>
            <person name="Trinca V."/>
            <person name="Uliana J.V.C."/>
            <person name="Torres T.T."/>
            <person name="Ward R.J."/>
            <person name="Monesi N."/>
        </authorList>
    </citation>
    <scope>NUCLEOTIDE SEQUENCE</scope>
    <source>
        <strain evidence="2">HSMRA1968</strain>
        <tissue evidence="2">Whole embryos</tissue>
    </source>
</reference>
<dbReference type="Proteomes" id="UP001151699">
    <property type="component" value="Chromosome A"/>
</dbReference>
<feature type="compositionally biased region" description="Low complexity" evidence="1">
    <location>
        <begin position="26"/>
        <end position="35"/>
    </location>
</feature>
<gene>
    <name evidence="2" type="ORF">Bhyg_03285</name>
</gene>